<feature type="transmembrane region" description="Helical" evidence="1">
    <location>
        <begin position="132"/>
        <end position="154"/>
    </location>
</feature>
<feature type="transmembrane region" description="Helical" evidence="1">
    <location>
        <begin position="270"/>
        <end position="299"/>
    </location>
</feature>
<protein>
    <submittedName>
        <fullName evidence="3">Glycerophosphoryl diester phosphodiesterase</fullName>
        <ecNumber evidence="3">3.1.4.46</ecNumber>
    </submittedName>
</protein>
<feature type="transmembrane region" description="Helical" evidence="1">
    <location>
        <begin position="226"/>
        <end position="250"/>
    </location>
</feature>
<accession>A0A5C5V874</accession>
<dbReference type="AlphaFoldDB" id="A0A5C5V874"/>
<dbReference type="PROSITE" id="PS51704">
    <property type="entry name" value="GP_PDE"/>
    <property type="match status" value="1"/>
</dbReference>
<dbReference type="Gene3D" id="3.20.20.190">
    <property type="entry name" value="Phosphatidylinositol (PI) phosphodiesterase"/>
    <property type="match status" value="1"/>
</dbReference>
<evidence type="ECO:0000313" key="3">
    <source>
        <dbReference type="EMBL" id="TWT33945.1"/>
    </source>
</evidence>
<dbReference type="EC" id="3.1.4.46" evidence="3"/>
<dbReference type="PANTHER" id="PTHR46211">
    <property type="entry name" value="GLYCEROPHOSPHORYL DIESTER PHOSPHODIESTERASE"/>
    <property type="match status" value="1"/>
</dbReference>
<dbReference type="GO" id="GO:0006629">
    <property type="term" value="P:lipid metabolic process"/>
    <property type="evidence" value="ECO:0007669"/>
    <property type="project" value="InterPro"/>
</dbReference>
<dbReference type="InterPro" id="IPR018476">
    <property type="entry name" value="GlyceroP-diester-Pdiesterase_M"/>
</dbReference>
<dbReference type="Proteomes" id="UP000316714">
    <property type="component" value="Unassembled WGS sequence"/>
</dbReference>
<dbReference type="OrthoDB" id="238714at2"/>
<keyword evidence="3" id="KW-0378">Hydrolase</keyword>
<keyword evidence="4" id="KW-1185">Reference proteome</keyword>
<dbReference type="Pfam" id="PF10110">
    <property type="entry name" value="GPDPase_memb"/>
    <property type="match status" value="1"/>
</dbReference>
<feature type="transmembrane region" description="Helical" evidence="1">
    <location>
        <begin position="174"/>
        <end position="205"/>
    </location>
</feature>
<dbReference type="SUPFAM" id="SSF51695">
    <property type="entry name" value="PLC-like phosphodiesterases"/>
    <property type="match status" value="1"/>
</dbReference>
<evidence type="ECO:0000259" key="2">
    <source>
        <dbReference type="PROSITE" id="PS51704"/>
    </source>
</evidence>
<dbReference type="InterPro" id="IPR030395">
    <property type="entry name" value="GP_PDE_dom"/>
</dbReference>
<evidence type="ECO:0000313" key="4">
    <source>
        <dbReference type="Proteomes" id="UP000316714"/>
    </source>
</evidence>
<sequence>MTDEEKPRPAVGDVVRRLRRSWAPLLLTDLGFKAASFIVLTPLVGVLFRMVLAATGDEVVSDADILHAFLSPLGLAGAIGVGALLLGVVALEQAALMAVLVQREQGQNLPPISAFRFAAANAWRVVRVTGRICAVALAAVLPCLTAAGLVYWALLTEYDINYYLKEKPTEWTVAFALGAVIAAALAAVILRLITSWFFALPVVLLEGVEPGRALRASAERAAGHRWTIAAWVVGWLLATLLLSAVVTGAVGVFGRAITPTETDSLRALTIAVGVTLLAWSVANLVVNVVNTAAFAAILLSLYRTIGGNGEPATPLVGLPTTAPSADRLRVTRFRLLSAGVIGGIIAITIGAATLGGVRLQDDVQIMAHRGASVSAPENTMAAFQAAIDAGANWIELDVQENADGEVVVMHDSDFMKLARDRRKIWDAKGADLADIDIGSWFSPDFADQRVPTLGEVLDLCKGKVGVNIELKYYGHNERLEQRVADAVADRGMDAQVMAMSLKREGVRKMKSLRPDWKVGLLMSVAAGDPGKIDADFLAVNAGFADLRLIEAAHASGKEVFVWTVNDAATMSAMISRGVDGLLTDDPALARSVLAQRAGLDAPQRLLLELAGLLGVKPELGEQ</sequence>
<proteinExistence type="predicted"/>
<name>A0A5C5V874_9BACT</name>
<evidence type="ECO:0000256" key="1">
    <source>
        <dbReference type="SAM" id="Phobius"/>
    </source>
</evidence>
<gene>
    <name evidence="3" type="primary">ugpQ</name>
    <name evidence="3" type="ORF">KOR34_37810</name>
</gene>
<dbReference type="PANTHER" id="PTHR46211:SF8">
    <property type="entry name" value="PHOSPHODIESTERASE"/>
    <property type="match status" value="1"/>
</dbReference>
<dbReference type="GO" id="GO:0008889">
    <property type="term" value="F:glycerophosphodiester phosphodiesterase activity"/>
    <property type="evidence" value="ECO:0007669"/>
    <property type="project" value="UniProtKB-EC"/>
</dbReference>
<dbReference type="InterPro" id="IPR017946">
    <property type="entry name" value="PLC-like_Pdiesterase_TIM-brl"/>
</dbReference>
<keyword evidence="1" id="KW-0472">Membrane</keyword>
<dbReference type="Pfam" id="PF03009">
    <property type="entry name" value="GDPD"/>
    <property type="match status" value="1"/>
</dbReference>
<comment type="caution">
    <text evidence="3">The sequence shown here is derived from an EMBL/GenBank/DDBJ whole genome shotgun (WGS) entry which is preliminary data.</text>
</comment>
<feature type="transmembrane region" description="Helical" evidence="1">
    <location>
        <begin position="335"/>
        <end position="357"/>
    </location>
</feature>
<organism evidence="3 4">
    <name type="scientific">Posidoniimonas corsicana</name>
    <dbReference type="NCBI Taxonomy" id="1938618"/>
    <lineage>
        <taxon>Bacteria</taxon>
        <taxon>Pseudomonadati</taxon>
        <taxon>Planctomycetota</taxon>
        <taxon>Planctomycetia</taxon>
        <taxon>Pirellulales</taxon>
        <taxon>Lacipirellulaceae</taxon>
        <taxon>Posidoniimonas</taxon>
    </lineage>
</organism>
<feature type="transmembrane region" description="Helical" evidence="1">
    <location>
        <begin position="26"/>
        <end position="48"/>
    </location>
</feature>
<keyword evidence="1" id="KW-1133">Transmembrane helix</keyword>
<reference evidence="3 4" key="1">
    <citation type="submission" date="2019-02" db="EMBL/GenBank/DDBJ databases">
        <title>Deep-cultivation of Planctomycetes and their phenomic and genomic characterization uncovers novel biology.</title>
        <authorList>
            <person name="Wiegand S."/>
            <person name="Jogler M."/>
            <person name="Boedeker C."/>
            <person name="Pinto D."/>
            <person name="Vollmers J."/>
            <person name="Rivas-Marin E."/>
            <person name="Kohn T."/>
            <person name="Peeters S.H."/>
            <person name="Heuer A."/>
            <person name="Rast P."/>
            <person name="Oberbeckmann S."/>
            <person name="Bunk B."/>
            <person name="Jeske O."/>
            <person name="Meyerdierks A."/>
            <person name="Storesund J.E."/>
            <person name="Kallscheuer N."/>
            <person name="Luecker S."/>
            <person name="Lage O.M."/>
            <person name="Pohl T."/>
            <person name="Merkel B.J."/>
            <person name="Hornburger P."/>
            <person name="Mueller R.-W."/>
            <person name="Bruemmer F."/>
            <person name="Labrenz M."/>
            <person name="Spormann A.M."/>
            <person name="Op Den Camp H."/>
            <person name="Overmann J."/>
            <person name="Amann R."/>
            <person name="Jetten M.S.M."/>
            <person name="Mascher T."/>
            <person name="Medema M.H."/>
            <person name="Devos D.P."/>
            <person name="Kaster A.-K."/>
            <person name="Ovreas L."/>
            <person name="Rohde M."/>
            <person name="Galperin M.Y."/>
            <person name="Jogler C."/>
        </authorList>
    </citation>
    <scope>NUCLEOTIDE SEQUENCE [LARGE SCALE GENOMIC DNA]</scope>
    <source>
        <strain evidence="3 4">KOR34</strain>
    </source>
</reference>
<keyword evidence="1" id="KW-0812">Transmembrane</keyword>
<feature type="domain" description="GP-PDE" evidence="2">
    <location>
        <begin position="363"/>
        <end position="593"/>
    </location>
</feature>
<feature type="transmembrane region" description="Helical" evidence="1">
    <location>
        <begin position="68"/>
        <end position="91"/>
    </location>
</feature>
<dbReference type="RefSeq" id="WP_146566977.1">
    <property type="nucleotide sequence ID" value="NZ_SIHJ01000002.1"/>
</dbReference>
<dbReference type="EMBL" id="SIHJ01000002">
    <property type="protein sequence ID" value="TWT33945.1"/>
    <property type="molecule type" value="Genomic_DNA"/>
</dbReference>